<proteinExistence type="predicted"/>
<protein>
    <recommendedName>
        <fullName evidence="1">Mitochondria-eating protein C-terminal domain-containing protein</fullName>
    </recommendedName>
</protein>
<sequence length="214" mass="24696">MQNELKQKNEELDDLRNRLSSLSASKLDGDPNITDLGDPNRPLKLVERYQQLYDNLWTDIFDELTDSYHDVDNSAEREKMAAMEIMSIFEVFNSDENASNIDISTIRNIRKSNAQQTLPSIVQQYARQNEQELSGLIKDFAEECIAICWLTQVQDPPIAFEFNYDHGVQLDKDLMREFTVSGDIVDYVVWPTMRLTSDGPVMVKSVVQPIKKKR</sequence>
<dbReference type="Proteomes" id="UP000683360">
    <property type="component" value="Unassembled WGS sequence"/>
</dbReference>
<comment type="caution">
    <text evidence="2">The sequence shown here is derived from an EMBL/GenBank/DDBJ whole genome shotgun (WGS) entry which is preliminary data.</text>
</comment>
<feature type="domain" description="Mitochondria-eating protein C-terminal" evidence="1">
    <location>
        <begin position="60"/>
        <end position="208"/>
    </location>
</feature>
<dbReference type="AlphaFoldDB" id="A0A8S3TFV2"/>
<gene>
    <name evidence="2" type="ORF">MEDL_45113</name>
</gene>
<dbReference type="OrthoDB" id="6140462at2759"/>
<organism evidence="2 3">
    <name type="scientific">Mytilus edulis</name>
    <name type="common">Blue mussel</name>
    <dbReference type="NCBI Taxonomy" id="6550"/>
    <lineage>
        <taxon>Eukaryota</taxon>
        <taxon>Metazoa</taxon>
        <taxon>Spiralia</taxon>
        <taxon>Lophotrochozoa</taxon>
        <taxon>Mollusca</taxon>
        <taxon>Bivalvia</taxon>
        <taxon>Autobranchia</taxon>
        <taxon>Pteriomorphia</taxon>
        <taxon>Mytilida</taxon>
        <taxon>Mytiloidea</taxon>
        <taxon>Mytilidae</taxon>
        <taxon>Mytilinae</taxon>
        <taxon>Mytilus</taxon>
    </lineage>
</organism>
<evidence type="ECO:0000313" key="3">
    <source>
        <dbReference type="Proteomes" id="UP000683360"/>
    </source>
</evidence>
<dbReference type="InterPro" id="IPR031981">
    <property type="entry name" value="MIEAP_C"/>
</dbReference>
<keyword evidence="3" id="KW-1185">Reference proteome</keyword>
<reference evidence="2" key="1">
    <citation type="submission" date="2021-03" db="EMBL/GenBank/DDBJ databases">
        <authorList>
            <person name="Bekaert M."/>
        </authorList>
    </citation>
    <scope>NUCLEOTIDE SEQUENCE</scope>
</reference>
<evidence type="ECO:0000313" key="2">
    <source>
        <dbReference type="EMBL" id="CAG2232412.1"/>
    </source>
</evidence>
<dbReference type="Pfam" id="PF16026">
    <property type="entry name" value="MIEAP"/>
    <property type="match status" value="1"/>
</dbReference>
<accession>A0A8S3TFV2</accession>
<evidence type="ECO:0000259" key="1">
    <source>
        <dbReference type="Pfam" id="PF16026"/>
    </source>
</evidence>
<dbReference type="EMBL" id="CAJPWZ010002182">
    <property type="protein sequence ID" value="CAG2232412.1"/>
    <property type="molecule type" value="Genomic_DNA"/>
</dbReference>
<name>A0A8S3TFV2_MYTED</name>